<name>A0A7J3XZF6_9CREN</name>
<evidence type="ECO:0000256" key="1">
    <source>
        <dbReference type="ARBA" id="ARBA00001933"/>
    </source>
</evidence>
<dbReference type="InterPro" id="IPR005814">
    <property type="entry name" value="Aminotrans_3"/>
</dbReference>
<dbReference type="InterPro" id="IPR015421">
    <property type="entry name" value="PyrdxlP-dep_Trfase_major"/>
</dbReference>
<dbReference type="GO" id="GO:0030170">
    <property type="term" value="F:pyridoxal phosphate binding"/>
    <property type="evidence" value="ECO:0007669"/>
    <property type="project" value="InterPro"/>
</dbReference>
<dbReference type="Gene3D" id="3.90.1150.10">
    <property type="entry name" value="Aspartate Aminotransferase, domain 1"/>
    <property type="match status" value="1"/>
</dbReference>
<dbReference type="GO" id="GO:0008483">
    <property type="term" value="F:transaminase activity"/>
    <property type="evidence" value="ECO:0007669"/>
    <property type="project" value="UniProtKB-KW"/>
</dbReference>
<evidence type="ECO:0000256" key="2">
    <source>
        <dbReference type="ARBA" id="ARBA00022576"/>
    </source>
</evidence>
<protein>
    <submittedName>
        <fullName evidence="6">Aspartate aminotransferase family protein</fullName>
    </submittedName>
</protein>
<sequence>MVLGLAKIIDTIESKLKMIPDPKKILENAEKWGFGPRSLELLKRALEVESLGAMPFSMYDAPPIVEEAAEDAIIIDADGRRYIDMMAGFAVSNVGHHRKEVLAAIIEQFSKLVQYSEMLSEVRVKLGEKLVEITPGKFKKKVFYGLTGSDANEVAIKIARYYTGRPIIITQWGDYHGRTIGTVPFTTSFSTWSQNYPVMGADIGVVRIPFPYCYRCPCNPKADTCEECAEDCLHLVDYMFNHTYYGLRDPFSKSTNVAAFLIEPYQSAAGYMVAPDNWLPGLYKIARDYDVLFMVDEIQTGWARTGRMWAVDHYPGVEPDVVMVAKSIANGLPFSAVIGRAEVMDSWGPGAHSSTFAGYMLGCAAALKTIEIIERENLAYLAQVKGEKFMKGLQDLMQEHPILRYVEGKGLYIGVEFVKDRDSKKPATEETKWMTMRLLQKGMLVKRAGYLGNRLALSPPLVIRDETIDKALEIFDEVFTEAEEKFNIK</sequence>
<reference evidence="6" key="1">
    <citation type="journal article" date="2020" name="mSystems">
        <title>Genome- and Community-Level Interaction Insights into Carbon Utilization and Element Cycling Functions of Hydrothermarchaeota in Hydrothermal Sediment.</title>
        <authorList>
            <person name="Zhou Z."/>
            <person name="Liu Y."/>
            <person name="Xu W."/>
            <person name="Pan J."/>
            <person name="Luo Z.H."/>
            <person name="Li M."/>
        </authorList>
    </citation>
    <scope>NUCLEOTIDE SEQUENCE [LARGE SCALE GENOMIC DNA]</scope>
    <source>
        <strain evidence="6">SpSt-110</strain>
    </source>
</reference>
<organism evidence="6">
    <name type="scientific">Thermogladius calderae</name>
    <dbReference type="NCBI Taxonomy" id="1200300"/>
    <lineage>
        <taxon>Archaea</taxon>
        <taxon>Thermoproteota</taxon>
        <taxon>Thermoprotei</taxon>
        <taxon>Desulfurococcales</taxon>
        <taxon>Desulfurococcaceae</taxon>
        <taxon>Thermogladius</taxon>
    </lineage>
</organism>
<dbReference type="PANTHER" id="PTHR11986">
    <property type="entry name" value="AMINOTRANSFERASE CLASS III"/>
    <property type="match status" value="1"/>
</dbReference>
<dbReference type="PANTHER" id="PTHR11986:SF79">
    <property type="entry name" value="ACETYLORNITHINE AMINOTRANSFERASE, MITOCHONDRIAL"/>
    <property type="match status" value="1"/>
</dbReference>
<dbReference type="CDD" id="cd00610">
    <property type="entry name" value="OAT_like"/>
    <property type="match status" value="1"/>
</dbReference>
<evidence type="ECO:0000256" key="5">
    <source>
        <dbReference type="RuleBase" id="RU003560"/>
    </source>
</evidence>
<dbReference type="Pfam" id="PF00202">
    <property type="entry name" value="Aminotran_3"/>
    <property type="match status" value="1"/>
</dbReference>
<evidence type="ECO:0000256" key="3">
    <source>
        <dbReference type="ARBA" id="ARBA00022679"/>
    </source>
</evidence>
<gene>
    <name evidence="6" type="ORF">ENM60_04640</name>
</gene>
<evidence type="ECO:0000256" key="4">
    <source>
        <dbReference type="ARBA" id="ARBA00022898"/>
    </source>
</evidence>
<dbReference type="SUPFAM" id="SSF53383">
    <property type="entry name" value="PLP-dependent transferases"/>
    <property type="match status" value="1"/>
</dbReference>
<keyword evidence="4 5" id="KW-0663">Pyridoxal phosphate</keyword>
<comment type="similarity">
    <text evidence="5">Belongs to the class-III pyridoxal-phosphate-dependent aminotransferase family.</text>
</comment>
<dbReference type="PIRSF" id="PIRSF000521">
    <property type="entry name" value="Transaminase_4ab_Lys_Orn"/>
    <property type="match status" value="1"/>
</dbReference>
<dbReference type="EMBL" id="DRYK01000060">
    <property type="protein sequence ID" value="HHP68056.1"/>
    <property type="molecule type" value="Genomic_DNA"/>
</dbReference>
<dbReference type="AlphaFoldDB" id="A0A7J3XZF6"/>
<keyword evidence="3 6" id="KW-0808">Transferase</keyword>
<proteinExistence type="inferred from homology"/>
<dbReference type="InterPro" id="IPR015422">
    <property type="entry name" value="PyrdxlP-dep_Trfase_small"/>
</dbReference>
<accession>A0A7J3XZF6</accession>
<dbReference type="Gene3D" id="3.40.640.10">
    <property type="entry name" value="Type I PLP-dependent aspartate aminotransferase-like (Major domain)"/>
    <property type="match status" value="1"/>
</dbReference>
<comment type="caution">
    <text evidence="6">The sequence shown here is derived from an EMBL/GenBank/DDBJ whole genome shotgun (WGS) entry which is preliminary data.</text>
</comment>
<dbReference type="InterPro" id="IPR050103">
    <property type="entry name" value="Class-III_PLP-dep_AT"/>
</dbReference>
<keyword evidence="2 6" id="KW-0032">Aminotransferase</keyword>
<dbReference type="GO" id="GO:0042802">
    <property type="term" value="F:identical protein binding"/>
    <property type="evidence" value="ECO:0007669"/>
    <property type="project" value="TreeGrafter"/>
</dbReference>
<comment type="cofactor">
    <cofactor evidence="1">
        <name>pyridoxal 5'-phosphate</name>
        <dbReference type="ChEBI" id="CHEBI:597326"/>
    </cofactor>
</comment>
<dbReference type="InterPro" id="IPR015424">
    <property type="entry name" value="PyrdxlP-dep_Trfase"/>
</dbReference>
<evidence type="ECO:0000313" key="6">
    <source>
        <dbReference type="EMBL" id="HHP68056.1"/>
    </source>
</evidence>